<protein>
    <submittedName>
        <fullName evidence="1">Uncharacterized protein</fullName>
    </submittedName>
</protein>
<dbReference type="AlphaFoldDB" id="A0A248UFU9"/>
<gene>
    <name evidence="1" type="ORF">CES85_0424</name>
</gene>
<evidence type="ECO:0000313" key="2">
    <source>
        <dbReference type="Proteomes" id="UP000215256"/>
    </source>
</evidence>
<reference evidence="1 2" key="1">
    <citation type="submission" date="2017-07" db="EMBL/GenBank/DDBJ databases">
        <title>Phylogenetic study on the rhizospheric bacterium Ochrobactrum sp. A44.</title>
        <authorList>
            <person name="Krzyzanowska D.M."/>
            <person name="Ossowicki A."/>
            <person name="Rajewska M."/>
            <person name="Maciag T."/>
            <person name="Kaczynski Z."/>
            <person name="Czerwicka M."/>
            <person name="Jafra S."/>
        </authorList>
    </citation>
    <scope>NUCLEOTIDE SEQUENCE [LARGE SCALE GENOMIC DNA]</scope>
    <source>
        <strain evidence="1 2">A44</strain>
    </source>
</reference>
<proteinExistence type="predicted"/>
<dbReference type="EMBL" id="CP022604">
    <property type="protein sequence ID" value="ASV85281.1"/>
    <property type="molecule type" value="Genomic_DNA"/>
</dbReference>
<evidence type="ECO:0000313" key="1">
    <source>
        <dbReference type="EMBL" id="ASV85281.1"/>
    </source>
</evidence>
<dbReference type="Proteomes" id="UP000215256">
    <property type="component" value="Chromosome 1"/>
</dbReference>
<organism evidence="1 2">
    <name type="scientific">Ochrobactrum quorumnocens</name>
    <dbReference type="NCBI Taxonomy" id="271865"/>
    <lineage>
        <taxon>Bacteria</taxon>
        <taxon>Pseudomonadati</taxon>
        <taxon>Pseudomonadota</taxon>
        <taxon>Alphaproteobacteria</taxon>
        <taxon>Hyphomicrobiales</taxon>
        <taxon>Brucellaceae</taxon>
        <taxon>Brucella/Ochrobactrum group</taxon>
        <taxon>Ochrobactrum</taxon>
    </lineage>
</organism>
<name>A0A248UFU9_9HYPH</name>
<sequence>MWEISGGGGLADEYEFLKPRKANKTLSQLMPQRKSHVPL</sequence>
<dbReference type="KEGG" id="och:CES85_0424"/>
<accession>A0A248UFU9</accession>